<keyword evidence="4" id="KW-0479">Metal-binding</keyword>
<evidence type="ECO:0000256" key="11">
    <source>
        <dbReference type="ARBA" id="ARBA00050990"/>
    </source>
</evidence>
<organism evidence="18 19">
    <name type="scientific">Pseudonaja textilis</name>
    <name type="common">Eastern brown snake</name>
    <dbReference type="NCBI Taxonomy" id="8673"/>
    <lineage>
        <taxon>Eukaryota</taxon>
        <taxon>Metazoa</taxon>
        <taxon>Chordata</taxon>
        <taxon>Craniata</taxon>
        <taxon>Vertebrata</taxon>
        <taxon>Euteleostomi</taxon>
        <taxon>Lepidosauria</taxon>
        <taxon>Squamata</taxon>
        <taxon>Bifurcata</taxon>
        <taxon>Unidentata</taxon>
        <taxon>Episquamata</taxon>
        <taxon>Toxicofera</taxon>
        <taxon>Serpentes</taxon>
        <taxon>Colubroidea</taxon>
        <taxon>Elapidae</taxon>
        <taxon>Hydrophiinae</taxon>
        <taxon>Pseudonaja</taxon>
    </lineage>
</organism>
<dbReference type="OMA" id="DYKGDTV"/>
<dbReference type="GO" id="GO:0070813">
    <property type="term" value="P:hydrogen sulfide metabolic process"/>
    <property type="evidence" value="ECO:0007669"/>
    <property type="project" value="Ensembl"/>
</dbReference>
<dbReference type="Ensembl" id="ENSPTXT00000014689.1">
    <property type="protein sequence ID" value="ENSPTXP00000014239.1"/>
    <property type="gene ID" value="ENSPTXG00000009880.1"/>
</dbReference>
<evidence type="ECO:0000256" key="5">
    <source>
        <dbReference type="ARBA" id="ARBA00022946"/>
    </source>
</evidence>
<dbReference type="PANTHER" id="PTHR43084">
    <property type="entry name" value="PERSULFIDE DIOXYGENASE ETHE1"/>
    <property type="match status" value="1"/>
</dbReference>
<dbReference type="EC" id="1.13.11.18" evidence="13"/>
<dbReference type="Proteomes" id="UP000472273">
    <property type="component" value="Unplaced"/>
</dbReference>
<dbReference type="GO" id="GO:0006749">
    <property type="term" value="P:glutathione metabolic process"/>
    <property type="evidence" value="ECO:0007669"/>
    <property type="project" value="Ensembl"/>
</dbReference>
<feature type="domain" description="Metallo-beta-lactamase" evidence="17">
    <location>
        <begin position="33"/>
        <end position="194"/>
    </location>
</feature>
<dbReference type="GO" id="GO:0005739">
    <property type="term" value="C:mitochondrion"/>
    <property type="evidence" value="ECO:0007669"/>
    <property type="project" value="UniProtKB-SubCell"/>
</dbReference>
<keyword evidence="9" id="KW-0408">Iron</keyword>
<keyword evidence="16" id="KW-0812">Transmembrane</keyword>
<comment type="subcellular location">
    <subcellularLocation>
        <location evidence="2">Mitochondrion</location>
    </subcellularLocation>
</comment>
<feature type="transmembrane region" description="Helical" evidence="16">
    <location>
        <begin position="253"/>
        <end position="274"/>
    </location>
</feature>
<keyword evidence="5" id="KW-0809">Transit peptide</keyword>
<evidence type="ECO:0000256" key="6">
    <source>
        <dbReference type="ARBA" id="ARBA00022964"/>
    </source>
</evidence>
<dbReference type="GO" id="GO:0042802">
    <property type="term" value="F:identical protein binding"/>
    <property type="evidence" value="ECO:0007669"/>
    <property type="project" value="Ensembl"/>
</dbReference>
<keyword evidence="19" id="KW-1185">Reference proteome</keyword>
<dbReference type="AlphaFoldDB" id="A0A670YT98"/>
<dbReference type="GO" id="GO:0050313">
    <property type="term" value="F:sulfur dioxygenase activity"/>
    <property type="evidence" value="ECO:0007669"/>
    <property type="project" value="UniProtKB-EC"/>
</dbReference>
<comment type="catalytic activity">
    <reaction evidence="11">
        <text>S-sulfanylglutathione + O2 + H2O = sulfite + glutathione + 2 H(+)</text>
        <dbReference type="Rhea" id="RHEA:12981"/>
        <dbReference type="ChEBI" id="CHEBI:15377"/>
        <dbReference type="ChEBI" id="CHEBI:15378"/>
        <dbReference type="ChEBI" id="CHEBI:15379"/>
        <dbReference type="ChEBI" id="CHEBI:17359"/>
        <dbReference type="ChEBI" id="CHEBI:57925"/>
        <dbReference type="ChEBI" id="CHEBI:58905"/>
        <dbReference type="EC" id="1.13.11.18"/>
    </reaction>
</comment>
<evidence type="ECO:0000256" key="16">
    <source>
        <dbReference type="SAM" id="Phobius"/>
    </source>
</evidence>
<dbReference type="GO" id="GO:0005654">
    <property type="term" value="C:nucleoplasm"/>
    <property type="evidence" value="ECO:0007669"/>
    <property type="project" value="Ensembl"/>
</dbReference>
<proteinExistence type="inferred from homology"/>
<dbReference type="CDD" id="cd07724">
    <property type="entry name" value="POD-like_MBL-fold"/>
    <property type="match status" value="1"/>
</dbReference>
<evidence type="ECO:0000256" key="10">
    <source>
        <dbReference type="ARBA" id="ARBA00023128"/>
    </source>
</evidence>
<dbReference type="SMART" id="SM00849">
    <property type="entry name" value="Lactamase_B"/>
    <property type="match status" value="1"/>
</dbReference>
<keyword evidence="16" id="KW-1133">Transmembrane helix</keyword>
<evidence type="ECO:0000256" key="7">
    <source>
        <dbReference type="ARBA" id="ARBA00022990"/>
    </source>
</evidence>
<keyword evidence="8" id="KW-0560">Oxidoreductase</keyword>
<evidence type="ECO:0000256" key="1">
    <source>
        <dbReference type="ARBA" id="ARBA00001954"/>
    </source>
</evidence>
<reference evidence="18" key="1">
    <citation type="submission" date="2025-08" db="UniProtKB">
        <authorList>
            <consortium name="Ensembl"/>
        </authorList>
    </citation>
    <scope>IDENTIFICATION</scope>
</reference>
<comment type="cofactor">
    <cofactor evidence="1">
        <name>Fe(2+)</name>
        <dbReference type="ChEBI" id="CHEBI:29033"/>
    </cofactor>
</comment>
<keyword evidence="6" id="KW-0223">Dioxygenase</keyword>
<dbReference type="InterPro" id="IPR044528">
    <property type="entry name" value="POD-like_MBL-fold"/>
</dbReference>
<evidence type="ECO:0000256" key="12">
    <source>
        <dbReference type="ARBA" id="ARBA00065219"/>
    </source>
</evidence>
<dbReference type="InterPro" id="IPR036866">
    <property type="entry name" value="RibonucZ/Hydroxyglut_hydro"/>
</dbReference>
<evidence type="ECO:0000313" key="19">
    <source>
        <dbReference type="Proteomes" id="UP000472273"/>
    </source>
</evidence>
<evidence type="ECO:0000256" key="2">
    <source>
        <dbReference type="ARBA" id="ARBA00004173"/>
    </source>
</evidence>
<dbReference type="Pfam" id="PF00753">
    <property type="entry name" value="Lactamase_B"/>
    <property type="match status" value="1"/>
</dbReference>
<evidence type="ECO:0000313" key="18">
    <source>
        <dbReference type="Ensembl" id="ENSPTXP00000014239.1"/>
    </source>
</evidence>
<dbReference type="Gene3D" id="3.60.15.10">
    <property type="entry name" value="Ribonuclease Z/Hydroxyacylglutathione hydrolase-like"/>
    <property type="match status" value="1"/>
</dbReference>
<dbReference type="FunFam" id="3.60.15.10:FF:000013">
    <property type="entry name" value="Persulfide dioxygenase ETHE1, mitochondrial"/>
    <property type="match status" value="1"/>
</dbReference>
<dbReference type="GeneTree" id="ENSGT00940000159046"/>
<dbReference type="InterPro" id="IPR051682">
    <property type="entry name" value="Mito_Persulfide_Diox"/>
</dbReference>
<dbReference type="InterPro" id="IPR001279">
    <property type="entry name" value="Metallo-B-lactamas"/>
</dbReference>
<evidence type="ECO:0000256" key="13">
    <source>
        <dbReference type="ARBA" id="ARBA00066686"/>
    </source>
</evidence>
<keyword evidence="16" id="KW-0472">Membrane</keyword>
<sequence length="279" mass="30722">PFNLNDPAARAELSKLGNFWISIPRTPQPSESYTYTYLLADVKTKEAVLIDPVLETAKRDSTLVKQLGLNLLYAVNTHCHADHISGTGLLKQLLPGCRSVISKDSGAVADLLIQEGYDLQFGTFALQARATPGHTDGCLTYVLNDNTMAFTGDALLIRGCGRTDFQQGSAETLYNSVHKKIFTLPGDCLIYPAHDYTGQTASTVEEERTLNPRLILSKEGFVELMNNLNLPKPKKIGESGFCYSEGERSRRTCVCVCVCVCVFWTMICSMLMALPEEPL</sequence>
<dbReference type="GO" id="GO:0005506">
    <property type="term" value="F:iron ion binding"/>
    <property type="evidence" value="ECO:0007669"/>
    <property type="project" value="Ensembl"/>
</dbReference>
<gene>
    <name evidence="18" type="primary">ETHE1</name>
</gene>
<evidence type="ECO:0000256" key="4">
    <source>
        <dbReference type="ARBA" id="ARBA00022723"/>
    </source>
</evidence>
<evidence type="ECO:0000256" key="9">
    <source>
        <dbReference type="ARBA" id="ARBA00023004"/>
    </source>
</evidence>
<dbReference type="SUPFAM" id="SSF56281">
    <property type="entry name" value="Metallo-hydrolase/oxidoreductase"/>
    <property type="match status" value="1"/>
</dbReference>
<comment type="similarity">
    <text evidence="3">Belongs to the metallo-beta-lactamase superfamily. Glyoxalase II family.</text>
</comment>
<keyword evidence="7" id="KW-0007">Acetylation</keyword>
<reference evidence="18" key="2">
    <citation type="submission" date="2025-09" db="UniProtKB">
        <authorList>
            <consortium name="Ensembl"/>
        </authorList>
    </citation>
    <scope>IDENTIFICATION</scope>
</reference>
<dbReference type="PANTHER" id="PTHR43084:SF1">
    <property type="entry name" value="PERSULFIDE DIOXYGENASE ETHE1, MITOCHONDRIAL"/>
    <property type="match status" value="1"/>
</dbReference>
<name>A0A670YT98_PSETE</name>
<evidence type="ECO:0000259" key="17">
    <source>
        <dbReference type="SMART" id="SM00849"/>
    </source>
</evidence>
<evidence type="ECO:0000256" key="14">
    <source>
        <dbReference type="ARBA" id="ARBA00067300"/>
    </source>
</evidence>
<evidence type="ECO:0000256" key="8">
    <source>
        <dbReference type="ARBA" id="ARBA00023002"/>
    </source>
</evidence>
<keyword evidence="10" id="KW-0496">Mitochondrion</keyword>
<evidence type="ECO:0000256" key="3">
    <source>
        <dbReference type="ARBA" id="ARBA00006759"/>
    </source>
</evidence>
<evidence type="ECO:0000256" key="15">
    <source>
        <dbReference type="ARBA" id="ARBA00077964"/>
    </source>
</evidence>
<comment type="subunit">
    <text evidence="12">Homodimer. Monomer. Interacts with TST. May interact with RELA.</text>
</comment>
<accession>A0A670YT98</accession>
<protein>
    <recommendedName>
        <fullName evidence="14">Persulfide dioxygenase ETHE1, mitochondrial</fullName>
        <ecNumber evidence="13">1.13.11.18</ecNumber>
    </recommendedName>
    <alternativeName>
        <fullName evidence="15">Sulfur dioxygenase ETHE1</fullName>
    </alternativeName>
</protein>